<reference evidence="2 3" key="1">
    <citation type="submission" date="2019-01" db="EMBL/GenBank/DDBJ databases">
        <authorList>
            <person name="Chen W.-M."/>
        </authorList>
    </citation>
    <scope>NUCLEOTIDE SEQUENCE [LARGE SCALE GENOMIC DNA]</scope>
    <source>
        <strain evidence="2 3">CCP-6</strain>
    </source>
</reference>
<dbReference type="RefSeq" id="WP_127788713.1">
    <property type="nucleotide sequence ID" value="NZ_SACL01000006.1"/>
</dbReference>
<dbReference type="EMBL" id="SACL01000006">
    <property type="protein sequence ID" value="RVT95225.1"/>
    <property type="molecule type" value="Genomic_DNA"/>
</dbReference>
<feature type="region of interest" description="Disordered" evidence="1">
    <location>
        <begin position="63"/>
        <end position="106"/>
    </location>
</feature>
<gene>
    <name evidence="2" type="ORF">EOD42_16705</name>
</gene>
<organism evidence="2 3">
    <name type="scientific">Rhodovarius crocodyli</name>
    <dbReference type="NCBI Taxonomy" id="1979269"/>
    <lineage>
        <taxon>Bacteria</taxon>
        <taxon>Pseudomonadati</taxon>
        <taxon>Pseudomonadota</taxon>
        <taxon>Alphaproteobacteria</taxon>
        <taxon>Acetobacterales</taxon>
        <taxon>Roseomonadaceae</taxon>
        <taxon>Rhodovarius</taxon>
    </lineage>
</organism>
<keyword evidence="3" id="KW-1185">Reference proteome</keyword>
<comment type="caution">
    <text evidence="2">The sequence shown here is derived from an EMBL/GenBank/DDBJ whole genome shotgun (WGS) entry which is preliminary data.</text>
</comment>
<evidence type="ECO:0000313" key="3">
    <source>
        <dbReference type="Proteomes" id="UP000282957"/>
    </source>
</evidence>
<name>A0A437MC79_9PROT</name>
<evidence type="ECO:0000256" key="1">
    <source>
        <dbReference type="SAM" id="MobiDB-lite"/>
    </source>
</evidence>
<accession>A0A437MC79</accession>
<sequence>MSGYTGRPWSGADDQALIAAYFAGDTRRAMAERFGRSMNSVATRILRLRELAELPTAFDIGASRLSPAADPPAGSPHPADAIAPPTSNAQAKVNPCEGRESGEHAGRVGAGHIHDRIVMSLTARGVPLHRAIREAELYRQRRSA</sequence>
<proteinExistence type="predicted"/>
<dbReference type="Proteomes" id="UP000282957">
    <property type="component" value="Unassembled WGS sequence"/>
</dbReference>
<feature type="compositionally biased region" description="Basic and acidic residues" evidence="1">
    <location>
        <begin position="97"/>
        <end position="106"/>
    </location>
</feature>
<protein>
    <submittedName>
        <fullName evidence="2">Uncharacterized protein</fullName>
    </submittedName>
</protein>
<dbReference type="OrthoDB" id="6637817at2"/>
<dbReference type="AlphaFoldDB" id="A0A437MC79"/>
<evidence type="ECO:0000313" key="2">
    <source>
        <dbReference type="EMBL" id="RVT95225.1"/>
    </source>
</evidence>